<dbReference type="OMA" id="ATHNYFL"/>
<comment type="similarity">
    <text evidence="2 8">Belongs to the GPN-loop GTPase family.</text>
</comment>
<evidence type="ECO:0000313" key="9">
    <source>
        <dbReference type="EMBL" id="SSW99012.1"/>
    </source>
</evidence>
<evidence type="ECO:0000256" key="7">
    <source>
        <dbReference type="ARBA" id="ARBA00046611"/>
    </source>
</evidence>
<keyword evidence="5 8" id="KW-0378">Hydrolase</keyword>
<evidence type="ECO:0000256" key="3">
    <source>
        <dbReference type="ARBA" id="ARBA00014588"/>
    </source>
</evidence>
<keyword evidence="6 8" id="KW-0342">GTP-binding</keyword>
<dbReference type="AlphaFoldDB" id="A0A336LMC3"/>
<dbReference type="GO" id="GO:0003924">
    <property type="term" value="F:GTPase activity"/>
    <property type="evidence" value="ECO:0007669"/>
    <property type="project" value="TreeGrafter"/>
</dbReference>
<dbReference type="InterPro" id="IPR030231">
    <property type="entry name" value="Gpn2"/>
</dbReference>
<evidence type="ECO:0000256" key="4">
    <source>
        <dbReference type="ARBA" id="ARBA00022741"/>
    </source>
</evidence>
<dbReference type="FunFam" id="3.40.50.300:FF:000338">
    <property type="entry name" value="GPN-loop GTPase 2"/>
    <property type="match status" value="1"/>
</dbReference>
<dbReference type="Gene3D" id="3.40.50.300">
    <property type="entry name" value="P-loop containing nucleotide triphosphate hydrolases"/>
    <property type="match status" value="1"/>
</dbReference>
<keyword evidence="4 8" id="KW-0547">Nucleotide-binding</keyword>
<reference evidence="10" key="2">
    <citation type="submission" date="2018-07" db="EMBL/GenBank/DDBJ databases">
        <authorList>
            <person name="Quirk P.G."/>
            <person name="Krulwich T.A."/>
        </authorList>
    </citation>
    <scope>NUCLEOTIDE SEQUENCE</scope>
</reference>
<dbReference type="SUPFAM" id="SSF52540">
    <property type="entry name" value="P-loop containing nucleoside triphosphate hydrolases"/>
    <property type="match status" value="1"/>
</dbReference>
<dbReference type="VEuPathDB" id="VectorBase:CSON013835"/>
<name>A0A336LMC3_CULSO</name>
<accession>A0A336LMC3</accession>
<dbReference type="EMBL" id="UFQT01000071">
    <property type="protein sequence ID" value="SSX19394.1"/>
    <property type="molecule type" value="Genomic_DNA"/>
</dbReference>
<dbReference type="InterPro" id="IPR027417">
    <property type="entry name" value="P-loop_NTPase"/>
</dbReference>
<dbReference type="GO" id="GO:0005525">
    <property type="term" value="F:GTP binding"/>
    <property type="evidence" value="ECO:0007669"/>
    <property type="project" value="UniProtKB-KW"/>
</dbReference>
<evidence type="ECO:0000256" key="5">
    <source>
        <dbReference type="ARBA" id="ARBA00022801"/>
    </source>
</evidence>
<evidence type="ECO:0000313" key="10">
    <source>
        <dbReference type="EMBL" id="SSX19394.1"/>
    </source>
</evidence>
<dbReference type="EMBL" id="UFQS01000071">
    <property type="protein sequence ID" value="SSW99012.1"/>
    <property type="molecule type" value="Genomic_DNA"/>
</dbReference>
<proteinExistence type="inferred from homology"/>
<dbReference type="CDD" id="cd17871">
    <property type="entry name" value="GPN2"/>
    <property type="match status" value="1"/>
</dbReference>
<dbReference type="GO" id="GO:0005737">
    <property type="term" value="C:cytoplasm"/>
    <property type="evidence" value="ECO:0007669"/>
    <property type="project" value="TreeGrafter"/>
</dbReference>
<evidence type="ECO:0000256" key="1">
    <source>
        <dbReference type="ARBA" id="ARBA00003181"/>
    </source>
</evidence>
<dbReference type="PANTHER" id="PTHR21231">
    <property type="entry name" value="XPA-BINDING PROTEIN 1-RELATED"/>
    <property type="match status" value="1"/>
</dbReference>
<comment type="subunit">
    <text evidence="7">Heterodimers with GPN1 or GPN3. Binds to RNA polymerase II (RNAPII).</text>
</comment>
<dbReference type="PANTHER" id="PTHR21231:SF3">
    <property type="entry name" value="GPN-LOOP GTPASE 2"/>
    <property type="match status" value="1"/>
</dbReference>
<dbReference type="Pfam" id="PF03029">
    <property type="entry name" value="ATP_bind_1"/>
    <property type="match status" value="1"/>
</dbReference>
<gene>
    <name evidence="10" type="primary">CSON013835</name>
</gene>
<reference evidence="9" key="1">
    <citation type="submission" date="2018-04" db="EMBL/GenBank/DDBJ databases">
        <authorList>
            <person name="Go L.Y."/>
            <person name="Mitchell J.A."/>
        </authorList>
    </citation>
    <scope>NUCLEOTIDE SEQUENCE</scope>
    <source>
        <tissue evidence="9">Whole organism</tissue>
    </source>
</reference>
<protein>
    <recommendedName>
        <fullName evidence="3 8">GPN-loop GTPase 2</fullName>
    </recommendedName>
</protein>
<sequence length="310" mass="35572">METIISETSLHQNKKLKYSRQVYGQVVIGPPGSGKSTYCKKMYDFLKQLNRKVTIVNLDPANENMPYEASIDVMKLITVEEVMDTMNLGPNGALMYCIEFLETNYEWLEDQLKKSEFNYFLFDCPGQVELYTHHQSTKNIFAKLETEGFRLCAVHLVDSHFCSEPHKYISALLLSLSTMLQIGLPHVNVLSKADQLREFSSKLLFNLDFYTDVLDLKYLLEALDETERMHKYRKLNHAIVSMIEDYSLVTFTALDVNRNESLVTIKNLIDKANGYAFSATEETTINTLLATAMGAKCESDRMEQEIDPYV</sequence>
<evidence type="ECO:0000256" key="8">
    <source>
        <dbReference type="RuleBase" id="RU365059"/>
    </source>
</evidence>
<dbReference type="InterPro" id="IPR004130">
    <property type="entry name" value="Gpn"/>
</dbReference>
<evidence type="ECO:0000256" key="2">
    <source>
        <dbReference type="ARBA" id="ARBA00005290"/>
    </source>
</evidence>
<comment type="function">
    <text evidence="1 8">Small GTPase required for proper localization of RNA polymerase II and III (RNAPII and RNAPIII). May act at an RNAP assembly step prior to nuclear import.</text>
</comment>
<organism evidence="10">
    <name type="scientific">Culicoides sonorensis</name>
    <name type="common">Biting midge</name>
    <dbReference type="NCBI Taxonomy" id="179676"/>
    <lineage>
        <taxon>Eukaryota</taxon>
        <taxon>Metazoa</taxon>
        <taxon>Ecdysozoa</taxon>
        <taxon>Arthropoda</taxon>
        <taxon>Hexapoda</taxon>
        <taxon>Insecta</taxon>
        <taxon>Pterygota</taxon>
        <taxon>Neoptera</taxon>
        <taxon>Endopterygota</taxon>
        <taxon>Diptera</taxon>
        <taxon>Nematocera</taxon>
        <taxon>Chironomoidea</taxon>
        <taxon>Ceratopogonidae</taxon>
        <taxon>Ceratopogoninae</taxon>
        <taxon>Culicoides</taxon>
        <taxon>Monoculicoides</taxon>
    </lineage>
</organism>
<evidence type="ECO:0000256" key="6">
    <source>
        <dbReference type="ARBA" id="ARBA00023134"/>
    </source>
</evidence>